<gene>
    <name evidence="1" type="ORF">HQ865_19410</name>
</gene>
<protein>
    <submittedName>
        <fullName evidence="1">DUF3738 domain-containing protein</fullName>
    </submittedName>
</protein>
<dbReference type="Pfam" id="PF12543">
    <property type="entry name" value="DUF3738"/>
    <property type="match status" value="1"/>
</dbReference>
<dbReference type="Proteomes" id="UP000505355">
    <property type="component" value="Chromosome"/>
</dbReference>
<sequence>MFNNENFSESSIEKSIVEHCRSLSSLNIGLITLYKSAYDIVSSKQIVYEGDAKKYDNFKDKNVSYCFDLLVKPEQKDSLYIIMQQKLQQSLPVKARIEMRDTDVYVLKLKEDGKITLPSSKLTALTYGFSGTGFEGQGATLADFANVYLSNEFPLPVLDETGLTGRHDIKTNVEMRTKEGILKSIDDIGFKVEKTRRKVRIMVLYTESGPKI</sequence>
<proteinExistence type="predicted"/>
<dbReference type="InterPro" id="IPR017801">
    <property type="entry name" value="DUF3738"/>
</dbReference>
<dbReference type="AlphaFoldDB" id="A0A7D4UEK5"/>
<dbReference type="KEGG" id="mmab:HQ865_19410"/>
<evidence type="ECO:0000313" key="2">
    <source>
        <dbReference type="Proteomes" id="UP000505355"/>
    </source>
</evidence>
<organism evidence="1 2">
    <name type="scientific">Mucilaginibacter mali</name>
    <dbReference type="NCBI Taxonomy" id="2740462"/>
    <lineage>
        <taxon>Bacteria</taxon>
        <taxon>Pseudomonadati</taxon>
        <taxon>Bacteroidota</taxon>
        <taxon>Sphingobacteriia</taxon>
        <taxon>Sphingobacteriales</taxon>
        <taxon>Sphingobacteriaceae</taxon>
        <taxon>Mucilaginibacter</taxon>
    </lineage>
</organism>
<dbReference type="RefSeq" id="WP_173416495.1">
    <property type="nucleotide sequence ID" value="NZ_CP054139.1"/>
</dbReference>
<name>A0A7D4UEK5_9SPHI</name>
<keyword evidence="2" id="KW-1185">Reference proteome</keyword>
<reference evidence="1 2" key="1">
    <citation type="submission" date="2020-05" db="EMBL/GenBank/DDBJ databases">
        <title>Mucilaginibacter mali sp. nov.</title>
        <authorList>
            <person name="Kim H.S."/>
            <person name="Lee K.C."/>
            <person name="Suh M.K."/>
            <person name="Kim J.-S."/>
            <person name="Han K.-I."/>
            <person name="Eom M.K."/>
            <person name="Shin Y.K."/>
            <person name="Lee J.-S."/>
        </authorList>
    </citation>
    <scope>NUCLEOTIDE SEQUENCE [LARGE SCALE GENOMIC DNA]</scope>
    <source>
        <strain evidence="1 2">G2-14</strain>
    </source>
</reference>
<accession>A0A7D4UEK5</accession>
<evidence type="ECO:0000313" key="1">
    <source>
        <dbReference type="EMBL" id="QKJ31839.1"/>
    </source>
</evidence>
<dbReference type="EMBL" id="CP054139">
    <property type="protein sequence ID" value="QKJ31839.1"/>
    <property type="molecule type" value="Genomic_DNA"/>
</dbReference>